<feature type="chain" id="PRO_5016175966" description="UrcA family protein" evidence="1">
    <location>
        <begin position="24"/>
        <end position="116"/>
    </location>
</feature>
<gene>
    <name evidence="2" type="ORF">NCTC11165_02682</name>
</gene>
<dbReference type="EMBL" id="UAQM01000040">
    <property type="protein sequence ID" value="SPU46350.1"/>
    <property type="molecule type" value="Genomic_DNA"/>
</dbReference>
<evidence type="ECO:0000313" key="3">
    <source>
        <dbReference type="Proteomes" id="UP000250358"/>
    </source>
</evidence>
<proteinExistence type="predicted"/>
<evidence type="ECO:0000313" key="2">
    <source>
        <dbReference type="EMBL" id="SPU46350.1"/>
    </source>
</evidence>
<name>A0A2X1AR39_BREDI</name>
<evidence type="ECO:0008006" key="4">
    <source>
        <dbReference type="Google" id="ProtNLM"/>
    </source>
</evidence>
<protein>
    <recommendedName>
        <fullName evidence="4">UrcA family protein</fullName>
    </recommendedName>
</protein>
<dbReference type="Proteomes" id="UP000250358">
    <property type="component" value="Unassembled WGS sequence"/>
</dbReference>
<sequence>MTPTHSWMTLSLGVLMIMTASCAVSRPVSAVAPPRLMLPPEAEARCGLARLPPQATAADLEAAYVRRGAQVAACDAARQLAVDTLRDERALIDVWMECIGRQKMPANSVKNAAHRC</sequence>
<dbReference type="AlphaFoldDB" id="A0A2X1AR39"/>
<accession>A0A2X1AR39</accession>
<feature type="signal peptide" evidence="1">
    <location>
        <begin position="1"/>
        <end position="23"/>
    </location>
</feature>
<evidence type="ECO:0000256" key="1">
    <source>
        <dbReference type="SAM" id="SignalP"/>
    </source>
</evidence>
<reference evidence="2 3" key="1">
    <citation type="submission" date="2018-06" db="EMBL/GenBank/DDBJ databases">
        <authorList>
            <consortium name="Pathogen Informatics"/>
            <person name="Doyle S."/>
        </authorList>
    </citation>
    <scope>NUCLEOTIDE SEQUENCE [LARGE SCALE GENOMIC DNA]</scope>
    <source>
        <strain evidence="2 3">NCTC11165</strain>
    </source>
</reference>
<keyword evidence="1" id="KW-0732">Signal</keyword>
<organism evidence="2 3">
    <name type="scientific">Brevundimonas diminuta</name>
    <name type="common">Pseudomonas diminuta</name>
    <dbReference type="NCBI Taxonomy" id="293"/>
    <lineage>
        <taxon>Bacteria</taxon>
        <taxon>Pseudomonadati</taxon>
        <taxon>Pseudomonadota</taxon>
        <taxon>Alphaproteobacteria</taxon>
        <taxon>Caulobacterales</taxon>
        <taxon>Caulobacteraceae</taxon>
        <taxon>Brevundimonas</taxon>
    </lineage>
</organism>